<organism evidence="2">
    <name type="scientific">Chromera velia CCMP2878</name>
    <dbReference type="NCBI Taxonomy" id="1169474"/>
    <lineage>
        <taxon>Eukaryota</taxon>
        <taxon>Sar</taxon>
        <taxon>Alveolata</taxon>
        <taxon>Colpodellida</taxon>
        <taxon>Chromeraceae</taxon>
        <taxon>Chromera</taxon>
    </lineage>
</organism>
<dbReference type="AlphaFoldDB" id="A0A0G4FJG4"/>
<protein>
    <submittedName>
        <fullName evidence="2">Uncharacterized protein</fullName>
    </submittedName>
</protein>
<proteinExistence type="predicted"/>
<evidence type="ECO:0000313" key="2">
    <source>
        <dbReference type="EMBL" id="CEM13887.1"/>
    </source>
</evidence>
<dbReference type="EMBL" id="CDMZ01000418">
    <property type="protein sequence ID" value="CEM13887.1"/>
    <property type="molecule type" value="Genomic_DNA"/>
</dbReference>
<sequence length="119" mass="13068">MTFDPVPDGAPIPSEAEAETALRSLIAAQKIPQAEVEFGIRLAFAFADFVTKNWSESSSFTTDHILSEALAKTRQDSEGASGGRQRETDARRKQPLFPFQAPLFLMKIPLLSCLGKSRI</sequence>
<reference evidence="2" key="1">
    <citation type="submission" date="2014-11" db="EMBL/GenBank/DDBJ databases">
        <authorList>
            <person name="Otto D Thomas"/>
            <person name="Naeem Raeece"/>
        </authorList>
    </citation>
    <scope>NUCLEOTIDE SEQUENCE</scope>
</reference>
<gene>
    <name evidence="2" type="ORF">Cvel_3421</name>
</gene>
<dbReference type="VEuPathDB" id="CryptoDB:Cvel_3421"/>
<dbReference type="PhylomeDB" id="A0A0G4FJG4"/>
<name>A0A0G4FJG4_9ALVE</name>
<accession>A0A0G4FJG4</accession>
<feature type="region of interest" description="Disordered" evidence="1">
    <location>
        <begin position="71"/>
        <end position="93"/>
    </location>
</feature>
<evidence type="ECO:0000256" key="1">
    <source>
        <dbReference type="SAM" id="MobiDB-lite"/>
    </source>
</evidence>